<comment type="subcellular location">
    <subcellularLocation>
        <location evidence="1">Cell membrane</location>
        <topology evidence="1">Multi-pass membrane protein</topology>
    </subcellularLocation>
</comment>
<evidence type="ECO:0000256" key="5">
    <source>
        <dbReference type="ARBA" id="ARBA00022989"/>
    </source>
</evidence>
<keyword evidence="6 7" id="KW-0472">Membrane</keyword>
<keyword evidence="4 7" id="KW-0812">Transmembrane</keyword>
<dbReference type="PANTHER" id="PTHR33452">
    <property type="entry name" value="OXIDOREDUCTASE CATD-RELATED"/>
    <property type="match status" value="1"/>
</dbReference>
<dbReference type="RefSeq" id="WP_183989442.1">
    <property type="nucleotide sequence ID" value="NZ_BMHW01000001.1"/>
</dbReference>
<evidence type="ECO:0000256" key="4">
    <source>
        <dbReference type="ARBA" id="ARBA00022692"/>
    </source>
</evidence>
<protein>
    <submittedName>
        <fullName evidence="8">Putative oxidoreductase</fullName>
    </submittedName>
</protein>
<dbReference type="AlphaFoldDB" id="A0A7W9Y3C0"/>
<comment type="similarity">
    <text evidence="2">Belongs to the DoxX family.</text>
</comment>
<dbReference type="InterPro" id="IPR051907">
    <property type="entry name" value="DoxX-like_oxidoreductase"/>
</dbReference>
<sequence>MALFDRLAVYREQGLAALRIMTGLLFLEHGTMKLFAFPVPQGDGGPLSTLMLFAALLEFVGGILITIGFLTRPVAFILSGQMAVAYFMAHAPGGFWPAVNKGEAAILFSFIFIYLFFAGAGAFSVDNRKKI</sequence>
<evidence type="ECO:0000313" key="9">
    <source>
        <dbReference type="Proteomes" id="UP000547879"/>
    </source>
</evidence>
<evidence type="ECO:0000256" key="2">
    <source>
        <dbReference type="ARBA" id="ARBA00006679"/>
    </source>
</evidence>
<dbReference type="InterPro" id="IPR032808">
    <property type="entry name" value="DoxX"/>
</dbReference>
<feature type="transmembrane region" description="Helical" evidence="7">
    <location>
        <begin position="105"/>
        <end position="125"/>
    </location>
</feature>
<dbReference type="Pfam" id="PF07681">
    <property type="entry name" value="DoxX"/>
    <property type="match status" value="1"/>
</dbReference>
<feature type="transmembrane region" description="Helical" evidence="7">
    <location>
        <begin position="49"/>
        <end position="70"/>
    </location>
</feature>
<reference evidence="8 9" key="1">
    <citation type="submission" date="2020-08" db="EMBL/GenBank/DDBJ databases">
        <title>Genomic Encyclopedia of Type Strains, Phase IV (KMG-IV): sequencing the most valuable type-strain genomes for metagenomic binning, comparative biology and taxonomic classification.</title>
        <authorList>
            <person name="Goeker M."/>
        </authorList>
    </citation>
    <scope>NUCLEOTIDE SEQUENCE [LARGE SCALE GENOMIC DNA]</scope>
    <source>
        <strain evidence="8 9">DSM 100734</strain>
    </source>
</reference>
<dbReference type="GO" id="GO:0005886">
    <property type="term" value="C:plasma membrane"/>
    <property type="evidence" value="ECO:0007669"/>
    <property type="project" value="UniProtKB-SubCell"/>
</dbReference>
<dbReference type="EMBL" id="JACHEG010000001">
    <property type="protein sequence ID" value="MBB6160733.1"/>
    <property type="molecule type" value="Genomic_DNA"/>
</dbReference>
<evidence type="ECO:0000256" key="3">
    <source>
        <dbReference type="ARBA" id="ARBA00022475"/>
    </source>
</evidence>
<evidence type="ECO:0000256" key="7">
    <source>
        <dbReference type="SAM" id="Phobius"/>
    </source>
</evidence>
<evidence type="ECO:0000313" key="8">
    <source>
        <dbReference type="EMBL" id="MBB6160733.1"/>
    </source>
</evidence>
<organism evidence="8 9">
    <name type="scientific">Rhizobium wenxiniae</name>
    <dbReference type="NCBI Taxonomy" id="1737357"/>
    <lineage>
        <taxon>Bacteria</taxon>
        <taxon>Pseudomonadati</taxon>
        <taxon>Pseudomonadota</taxon>
        <taxon>Alphaproteobacteria</taxon>
        <taxon>Hyphomicrobiales</taxon>
        <taxon>Rhizobiaceae</taxon>
        <taxon>Rhizobium/Agrobacterium group</taxon>
        <taxon>Rhizobium</taxon>
    </lineage>
</organism>
<keyword evidence="3" id="KW-1003">Cell membrane</keyword>
<evidence type="ECO:0000256" key="6">
    <source>
        <dbReference type="ARBA" id="ARBA00023136"/>
    </source>
</evidence>
<comment type="caution">
    <text evidence="8">The sequence shown here is derived from an EMBL/GenBank/DDBJ whole genome shotgun (WGS) entry which is preliminary data.</text>
</comment>
<dbReference type="PANTHER" id="PTHR33452:SF4">
    <property type="entry name" value="BLL4328 PROTEIN"/>
    <property type="match status" value="1"/>
</dbReference>
<accession>A0A7W9Y3C0</accession>
<feature type="transmembrane region" description="Helical" evidence="7">
    <location>
        <begin position="82"/>
        <end position="99"/>
    </location>
</feature>
<dbReference type="Proteomes" id="UP000547879">
    <property type="component" value="Unassembled WGS sequence"/>
</dbReference>
<keyword evidence="5 7" id="KW-1133">Transmembrane helix</keyword>
<evidence type="ECO:0000256" key="1">
    <source>
        <dbReference type="ARBA" id="ARBA00004651"/>
    </source>
</evidence>
<keyword evidence="9" id="KW-1185">Reference proteome</keyword>
<proteinExistence type="inferred from homology"/>
<gene>
    <name evidence="8" type="ORF">HNQ72_000530</name>
</gene>
<name>A0A7W9Y3C0_9HYPH</name>